<protein>
    <submittedName>
        <fullName evidence="3">Uncharacterized protein</fullName>
    </submittedName>
</protein>
<dbReference type="EMBL" id="JAWLKI010000041">
    <property type="protein sequence ID" value="MDV6310048.1"/>
    <property type="molecule type" value="Genomic_DNA"/>
</dbReference>
<feature type="region of interest" description="Disordered" evidence="1">
    <location>
        <begin position="97"/>
        <end position="140"/>
    </location>
</feature>
<keyword evidence="2" id="KW-0472">Membrane</keyword>
<dbReference type="Proteomes" id="UP001185779">
    <property type="component" value="Unassembled WGS sequence"/>
</dbReference>
<evidence type="ECO:0000256" key="1">
    <source>
        <dbReference type="SAM" id="MobiDB-lite"/>
    </source>
</evidence>
<organism evidence="3 4">
    <name type="scientific">Gordonia amicalis</name>
    <dbReference type="NCBI Taxonomy" id="89053"/>
    <lineage>
        <taxon>Bacteria</taxon>
        <taxon>Bacillati</taxon>
        <taxon>Actinomycetota</taxon>
        <taxon>Actinomycetes</taxon>
        <taxon>Mycobacteriales</taxon>
        <taxon>Gordoniaceae</taxon>
        <taxon>Gordonia</taxon>
    </lineage>
</organism>
<feature type="transmembrane region" description="Helical" evidence="2">
    <location>
        <begin position="56"/>
        <end position="74"/>
    </location>
</feature>
<reference evidence="3 4" key="1">
    <citation type="submission" date="2023-10" db="EMBL/GenBank/DDBJ databases">
        <title>Development of a sustainable strategy for remediation of hydrocarbon-contaminated territories based on the waste exchange concept.</title>
        <authorList>
            <person name="Krivoruchko A."/>
        </authorList>
    </citation>
    <scope>NUCLEOTIDE SEQUENCE [LARGE SCALE GENOMIC DNA]</scope>
    <source>
        <strain evidence="3 4">IEGM 1266</strain>
    </source>
</reference>
<name>A0ABU4DJW7_9ACTN</name>
<feature type="transmembrane region" description="Helical" evidence="2">
    <location>
        <begin position="29"/>
        <end position="50"/>
    </location>
</feature>
<proteinExistence type="predicted"/>
<keyword evidence="4" id="KW-1185">Reference proteome</keyword>
<dbReference type="RefSeq" id="WP_317505738.1">
    <property type="nucleotide sequence ID" value="NZ_JAWLKI010000041.1"/>
</dbReference>
<feature type="compositionally biased region" description="Acidic residues" evidence="1">
    <location>
        <begin position="131"/>
        <end position="140"/>
    </location>
</feature>
<evidence type="ECO:0000313" key="3">
    <source>
        <dbReference type="EMBL" id="MDV6310048.1"/>
    </source>
</evidence>
<evidence type="ECO:0000256" key="2">
    <source>
        <dbReference type="SAM" id="Phobius"/>
    </source>
</evidence>
<keyword evidence="2" id="KW-0812">Transmembrane</keyword>
<accession>A0ABU4DJW7</accession>
<keyword evidence="2" id="KW-1133">Transmembrane helix</keyword>
<comment type="caution">
    <text evidence="3">The sequence shown here is derived from an EMBL/GenBank/DDBJ whole genome shotgun (WGS) entry which is preliminary data.</text>
</comment>
<sequence length="140" mass="15127">MYHTDDLLHRVDRIYLGPPGKTAPVKIRYTAYGVGALVFVTTTVVLRGLLSIPWSSSSTLILFGITIFITGRLMRFITGDVTVRSVLTAAFNDLVAPRPPKTGAPVSVAPLPEHRMRHNTPTAGTSLPADLSDDPWSDAA</sequence>
<gene>
    <name evidence="3" type="ORF">R3P94_22550</name>
</gene>
<evidence type="ECO:0000313" key="4">
    <source>
        <dbReference type="Proteomes" id="UP001185779"/>
    </source>
</evidence>